<feature type="compositionally biased region" description="Acidic residues" evidence="3">
    <location>
        <begin position="187"/>
        <end position="196"/>
    </location>
</feature>
<evidence type="ECO:0008006" key="8">
    <source>
        <dbReference type="Google" id="ProtNLM"/>
    </source>
</evidence>
<dbReference type="AlphaFoldDB" id="A0ABD6EF05"/>
<dbReference type="PANTHER" id="PTHR13280:SF17">
    <property type="entry name" value="KRUEPPEL TARGET AT 95D, ISOFORM A"/>
    <property type="match status" value="1"/>
</dbReference>
<feature type="region of interest" description="Disordered" evidence="3">
    <location>
        <begin position="296"/>
        <end position="342"/>
    </location>
</feature>
<accession>A0ABD6EF05</accession>
<evidence type="ECO:0000313" key="7">
    <source>
        <dbReference type="Proteomes" id="UP001608902"/>
    </source>
</evidence>
<keyword evidence="2" id="KW-0597">Phosphoprotein</keyword>
<comment type="similarity">
    <text evidence="1">Belongs to the PACS family.</text>
</comment>
<dbReference type="PANTHER" id="PTHR13280">
    <property type="entry name" value="PHOSPHOFURIN ACIDIC CLUSTER SORTING PROTEIN"/>
    <property type="match status" value="1"/>
</dbReference>
<evidence type="ECO:0000256" key="3">
    <source>
        <dbReference type="SAM" id="MobiDB-lite"/>
    </source>
</evidence>
<evidence type="ECO:0000259" key="4">
    <source>
        <dbReference type="Pfam" id="PF10254"/>
    </source>
</evidence>
<proteinExistence type="inferred from homology"/>
<keyword evidence="7" id="KW-1185">Reference proteome</keyword>
<feature type="domain" description="Phosphofurin acidic cluster sorting protein 1/2 C-terminal" evidence="4">
    <location>
        <begin position="417"/>
        <end position="788"/>
    </location>
</feature>
<dbReference type="InterPro" id="IPR057541">
    <property type="entry name" value="PACS1/2_N"/>
</dbReference>
<dbReference type="Pfam" id="PF25332">
    <property type="entry name" value="C2_PACS_N"/>
    <property type="match status" value="1"/>
</dbReference>
<feature type="compositionally biased region" description="Basic and acidic residues" evidence="3">
    <location>
        <begin position="177"/>
        <end position="186"/>
    </location>
</feature>
<feature type="domain" description="Phosphofurin acidic cluster sorting protein 1/2 N-terminal C2" evidence="5">
    <location>
        <begin position="9"/>
        <end position="172"/>
    </location>
</feature>
<reference evidence="6 7" key="1">
    <citation type="submission" date="2024-08" db="EMBL/GenBank/DDBJ databases">
        <title>Gnathostoma spinigerum genome.</title>
        <authorList>
            <person name="Gonzalez-Bertolin B."/>
            <person name="Monzon S."/>
            <person name="Zaballos A."/>
            <person name="Jimenez P."/>
            <person name="Dekumyoy P."/>
            <person name="Varona S."/>
            <person name="Cuesta I."/>
            <person name="Sumanam S."/>
            <person name="Adisakwattana P."/>
            <person name="Gasser R.B."/>
            <person name="Hernandez-Gonzalez A."/>
            <person name="Young N.D."/>
            <person name="Perteguer M.J."/>
        </authorList>
    </citation>
    <scope>NUCLEOTIDE SEQUENCE [LARGE SCALE GENOMIC DNA]</scope>
    <source>
        <strain evidence="6">AL3</strain>
        <tissue evidence="6">Liver</tissue>
    </source>
</reference>
<dbReference type="EMBL" id="JBGFUD010003279">
    <property type="protein sequence ID" value="MFH4978528.1"/>
    <property type="molecule type" value="Genomic_DNA"/>
</dbReference>
<dbReference type="InterPro" id="IPR019381">
    <property type="entry name" value="PACS1/2_C"/>
</dbReference>
<feature type="compositionally biased region" description="Acidic residues" evidence="3">
    <location>
        <begin position="315"/>
        <end position="331"/>
    </location>
</feature>
<dbReference type="Pfam" id="PF10254">
    <property type="entry name" value="Pacs-1"/>
    <property type="match status" value="1"/>
</dbReference>
<gene>
    <name evidence="6" type="ORF">AB6A40_005237</name>
</gene>
<organism evidence="6 7">
    <name type="scientific">Gnathostoma spinigerum</name>
    <dbReference type="NCBI Taxonomy" id="75299"/>
    <lineage>
        <taxon>Eukaryota</taxon>
        <taxon>Metazoa</taxon>
        <taxon>Ecdysozoa</taxon>
        <taxon>Nematoda</taxon>
        <taxon>Chromadorea</taxon>
        <taxon>Rhabditida</taxon>
        <taxon>Spirurina</taxon>
        <taxon>Gnathostomatomorpha</taxon>
        <taxon>Gnathostomatoidea</taxon>
        <taxon>Gnathostomatidae</taxon>
        <taxon>Gnathostoma</taxon>
    </lineage>
</organism>
<evidence type="ECO:0000256" key="1">
    <source>
        <dbReference type="ARBA" id="ARBA00008590"/>
    </source>
</evidence>
<name>A0ABD6EF05_9BILA</name>
<feature type="region of interest" description="Disordered" evidence="3">
    <location>
        <begin position="177"/>
        <end position="220"/>
    </location>
</feature>
<comment type="caution">
    <text evidence="6">The sequence shown here is derived from an EMBL/GenBank/DDBJ whole genome shotgun (WGS) entry which is preliminary data.</text>
</comment>
<sequence length="826" mass="92356">MDLSGNTVVPMRLFANWETDRTTACVVQRMFTMAISRLVLSHFSDPQSTLVITVKLQGYKRTLRSNDFSVSPVNGKLDVDLNVSFHIQYPHFFKRKRNILQILLQRRKRYKSRPILGYKTLAIGFVNLAEILQNGLLREILLFDPDTDKEDLQLNTCIGRMFVVSCQSQSFEAEDEMVVRREKEKELESEEEEESSTDVQLSENDNDIPDSSRAISKSRLKMHQSRERKIAHRKNLKQKFTSLLRKFKVPEEGIAGEASHSGTVPPTAEELQELFDELENLSDSGPEMIMDTMSIMSNPRPGLRPYFTSSSREEPSEDSDEDWSSELENAEENATSSEKKTVCPDKALSRHAMGIETSQSVDCTHPVANMPNLMLTATASGAASGSGDNGTLVKGPSRIGTKTTRVETISHANVSVAEQLASLMHDDDVWGLADRLWLYSFSETPVLSRLESTVPLLECSTFADCRLVISSVVAKIQKFCNSSSRAPSCTVIGIVGGDSLVNFVLRAYVETLQNKSVDWSNYLRFCVVVPSWSAVSRLIAPPEGNWCFIKDVWERPAAEITPAESKDLSEKLKLLPFGSITRLPICEAMLQLYVKGNGDDKDSRQVFVPFVSEVKVSQLDDESESSIMNSPRNIEEAQAYTGVMSAMSHMSPPSSPHTPQKPSDCLDLQVEYWISNSQQLDNVMSSPTGSSVASSSNNAISSGKRDIQLAKCSLRSTFRSFSIFRKSPNATLSLQFIKERKKEKMLQKLGMKKGQKYDSEGQPVVQNIGPIARLICSGKQPLTGLRIVTCLFLSMIFEFLVCLEQLFLVRWNISFLLSDADLFHIV</sequence>
<evidence type="ECO:0000256" key="2">
    <source>
        <dbReference type="ARBA" id="ARBA00022553"/>
    </source>
</evidence>
<evidence type="ECO:0000313" key="6">
    <source>
        <dbReference type="EMBL" id="MFH4978528.1"/>
    </source>
</evidence>
<dbReference type="Proteomes" id="UP001608902">
    <property type="component" value="Unassembled WGS sequence"/>
</dbReference>
<protein>
    <recommendedName>
        <fullName evidence="8">Phosphofurin acidic cluster sorting protein 2</fullName>
    </recommendedName>
</protein>
<evidence type="ECO:0000259" key="5">
    <source>
        <dbReference type="Pfam" id="PF25332"/>
    </source>
</evidence>